<dbReference type="EMBL" id="JXQV01000009">
    <property type="protein sequence ID" value="KIQ02744.1"/>
    <property type="molecule type" value="Genomic_DNA"/>
</dbReference>
<keyword evidence="1" id="KW-0328">Glycosyltransferase</keyword>
<keyword evidence="2" id="KW-0808">Transferase</keyword>
<evidence type="ECO:0000256" key="2">
    <source>
        <dbReference type="ARBA" id="ARBA00022679"/>
    </source>
</evidence>
<dbReference type="OrthoDB" id="5672604at2"/>
<organism evidence="4 5">
    <name type="scientific">Agrobacterium tumefaciens</name>
    <dbReference type="NCBI Taxonomy" id="358"/>
    <lineage>
        <taxon>Bacteria</taxon>
        <taxon>Pseudomonadati</taxon>
        <taxon>Pseudomonadota</taxon>
        <taxon>Alphaproteobacteria</taxon>
        <taxon>Hyphomicrobiales</taxon>
        <taxon>Rhizobiaceae</taxon>
        <taxon>Rhizobium/Agrobacterium group</taxon>
        <taxon>Agrobacterium</taxon>
        <taxon>Agrobacterium tumefaciens complex</taxon>
    </lineage>
</organism>
<dbReference type="Proteomes" id="UP000035017">
    <property type="component" value="Unassembled WGS sequence"/>
</dbReference>
<dbReference type="InterPro" id="IPR029044">
    <property type="entry name" value="Nucleotide-diphossugar_trans"/>
</dbReference>
<dbReference type="InterPro" id="IPR050748">
    <property type="entry name" value="Glycosyltrans_8_dom-fam"/>
</dbReference>
<keyword evidence="3" id="KW-0479">Metal-binding</keyword>
<dbReference type="InterPro" id="IPR002495">
    <property type="entry name" value="Glyco_trans_8"/>
</dbReference>
<evidence type="ECO:0000256" key="1">
    <source>
        <dbReference type="ARBA" id="ARBA00022676"/>
    </source>
</evidence>
<comment type="caution">
    <text evidence="4">The sequence shown here is derived from an EMBL/GenBank/DDBJ whole genome shotgun (WGS) entry which is preliminary data.</text>
</comment>
<proteinExistence type="predicted"/>
<sequence>MPEYENEFLGHDVYIVTVIDRGFVELAGVMLKSLVANGEVENYKLVVVCDDLRLRDKDKLRECARPYTIDFKDLTASEIAKISFLPTNSNWSRAIYARLLLPELLNVAHGRILYLDADILILRSLRSLLSINLQQFPVAACGGVSTDVALRLELDASTKTLNSGVLLVDVENWRRDRVSEKCIATALEKTSLLKFFDQDALNIALSGRFLPLGSEWNNPGQGDLSQVAVLHFTHEKPNSVQCRHPAKHLYLQYRKATPWANKPLQSVWYKRMKRIRYSIKRRLRLL</sequence>
<evidence type="ECO:0000256" key="3">
    <source>
        <dbReference type="ARBA" id="ARBA00022723"/>
    </source>
</evidence>
<name>A0A0D0KWC6_AGRTU</name>
<dbReference type="SUPFAM" id="SSF53448">
    <property type="entry name" value="Nucleotide-diphospho-sugar transferases"/>
    <property type="match status" value="1"/>
</dbReference>
<reference evidence="4 5" key="1">
    <citation type="submission" date="2014-12" db="EMBL/GenBank/DDBJ databases">
        <title>16Stimator: statistical estimation of ribosomal gene copy numbers from draft genome assemblies.</title>
        <authorList>
            <person name="Perisin M.A."/>
            <person name="Vetter M."/>
            <person name="Gilbert J.A."/>
            <person name="Bergelson J."/>
        </authorList>
    </citation>
    <scope>NUCLEOTIDE SEQUENCE [LARGE SCALE GENOMIC DNA]</scope>
    <source>
        <strain evidence="4 5">MEJ076</strain>
    </source>
</reference>
<dbReference type="Pfam" id="PF01501">
    <property type="entry name" value="Glyco_transf_8"/>
    <property type="match status" value="1"/>
</dbReference>
<dbReference type="Gene3D" id="3.90.550.10">
    <property type="entry name" value="Spore Coat Polysaccharide Biosynthesis Protein SpsA, Chain A"/>
    <property type="match status" value="1"/>
</dbReference>
<dbReference type="PANTHER" id="PTHR13778:SF47">
    <property type="entry name" value="LIPOPOLYSACCHARIDE 1,3-GALACTOSYLTRANSFERASE"/>
    <property type="match status" value="1"/>
</dbReference>
<evidence type="ECO:0000313" key="5">
    <source>
        <dbReference type="Proteomes" id="UP000035017"/>
    </source>
</evidence>
<gene>
    <name evidence="4" type="ORF">RU07_09010</name>
</gene>
<dbReference type="PANTHER" id="PTHR13778">
    <property type="entry name" value="GLYCOSYLTRANSFERASE 8 DOMAIN-CONTAINING PROTEIN"/>
    <property type="match status" value="1"/>
</dbReference>
<dbReference type="GO" id="GO:0046872">
    <property type="term" value="F:metal ion binding"/>
    <property type="evidence" value="ECO:0007669"/>
    <property type="project" value="UniProtKB-KW"/>
</dbReference>
<dbReference type="GO" id="GO:0016757">
    <property type="term" value="F:glycosyltransferase activity"/>
    <property type="evidence" value="ECO:0007669"/>
    <property type="project" value="UniProtKB-KW"/>
</dbReference>
<evidence type="ECO:0008006" key="6">
    <source>
        <dbReference type="Google" id="ProtNLM"/>
    </source>
</evidence>
<evidence type="ECO:0000313" key="4">
    <source>
        <dbReference type="EMBL" id="KIQ02744.1"/>
    </source>
</evidence>
<protein>
    <recommendedName>
        <fullName evidence="6">Glycosyltransferase family 8 protein</fullName>
    </recommendedName>
</protein>
<accession>A0A0D0KWC6</accession>
<dbReference type="AlphaFoldDB" id="A0A0D0KWC6"/>